<keyword evidence="1" id="KW-0812">Transmembrane</keyword>
<feature type="transmembrane region" description="Helical" evidence="1">
    <location>
        <begin position="21"/>
        <end position="38"/>
    </location>
</feature>
<name>A0A5M9KE97_MONFR</name>
<keyword evidence="3" id="KW-1185">Reference proteome</keyword>
<sequence>MIDKMGSSMQKPVGFEEKRSNPLISLSLSICPSIYLASTYLPSNYLSSTVIVIYIFFPSFLPSFSSLLFSSLYSQREIKRNSKLYLLTSCSTAVCESFNQSINPPYT</sequence>
<proteinExistence type="predicted"/>
<dbReference type="AlphaFoldDB" id="A0A5M9KE97"/>
<organism evidence="2 3">
    <name type="scientific">Monilinia fructicola</name>
    <name type="common">Brown rot fungus</name>
    <name type="synonym">Ciboria fructicola</name>
    <dbReference type="NCBI Taxonomy" id="38448"/>
    <lineage>
        <taxon>Eukaryota</taxon>
        <taxon>Fungi</taxon>
        <taxon>Dikarya</taxon>
        <taxon>Ascomycota</taxon>
        <taxon>Pezizomycotina</taxon>
        <taxon>Leotiomycetes</taxon>
        <taxon>Helotiales</taxon>
        <taxon>Sclerotiniaceae</taxon>
        <taxon>Monilinia</taxon>
    </lineage>
</organism>
<dbReference type="Proteomes" id="UP000322873">
    <property type="component" value="Unassembled WGS sequence"/>
</dbReference>
<evidence type="ECO:0000313" key="3">
    <source>
        <dbReference type="Proteomes" id="UP000322873"/>
    </source>
</evidence>
<evidence type="ECO:0000256" key="1">
    <source>
        <dbReference type="SAM" id="Phobius"/>
    </source>
</evidence>
<dbReference type="EMBL" id="VICG01000001">
    <property type="protein sequence ID" value="KAA8577295.1"/>
    <property type="molecule type" value="Genomic_DNA"/>
</dbReference>
<accession>A0A5M9KE97</accession>
<protein>
    <submittedName>
        <fullName evidence="2">Uncharacterized protein</fullName>
    </submittedName>
</protein>
<evidence type="ECO:0000313" key="2">
    <source>
        <dbReference type="EMBL" id="KAA8577295.1"/>
    </source>
</evidence>
<gene>
    <name evidence="2" type="ORF">EYC84_007267</name>
</gene>
<feature type="transmembrane region" description="Helical" evidence="1">
    <location>
        <begin position="50"/>
        <end position="73"/>
    </location>
</feature>
<keyword evidence="1" id="KW-0472">Membrane</keyword>
<comment type="caution">
    <text evidence="2">The sequence shown here is derived from an EMBL/GenBank/DDBJ whole genome shotgun (WGS) entry which is preliminary data.</text>
</comment>
<keyword evidence="1" id="KW-1133">Transmembrane helix</keyword>
<reference evidence="2 3" key="1">
    <citation type="submission" date="2019-06" db="EMBL/GenBank/DDBJ databases">
        <title>Genome Sequence of the Brown Rot Fungal Pathogen Monilinia fructicola.</title>
        <authorList>
            <person name="De Miccolis Angelini R.M."/>
            <person name="Landi L."/>
            <person name="Abate D."/>
            <person name="Pollastro S."/>
            <person name="Romanazzi G."/>
            <person name="Faretra F."/>
        </authorList>
    </citation>
    <scope>NUCLEOTIDE SEQUENCE [LARGE SCALE GENOMIC DNA]</scope>
    <source>
        <strain evidence="2 3">Mfrc123</strain>
    </source>
</reference>